<dbReference type="Proteomes" id="UP000003299">
    <property type="component" value="Unassembled WGS sequence"/>
</dbReference>
<accession>F0BJK6</accession>
<name>F0BJK6_9XANT</name>
<gene>
    <name evidence="1" type="ORF">XVE_4466</name>
</gene>
<dbReference type="EMBL" id="AEQV01000220">
    <property type="protein sequence ID" value="EGD07362.1"/>
    <property type="molecule type" value="Genomic_DNA"/>
</dbReference>
<comment type="caution">
    <text evidence="1">The sequence shown here is derived from an EMBL/GenBank/DDBJ whole genome shotgun (WGS) entry which is preliminary data.</text>
</comment>
<dbReference type="AlphaFoldDB" id="F0BJK6"/>
<reference evidence="1 2" key="1">
    <citation type="journal article" date="2011" name="BMC Genomics">
        <title>Comparative genomics reveals diversity among xanthomonads infecting tomato and pepper.</title>
        <authorList>
            <person name="Potnis N."/>
            <person name="Krasileva K."/>
            <person name="Chow V."/>
            <person name="Almeida N.F."/>
            <person name="Patil P.B."/>
            <person name="Ryan R.P."/>
            <person name="Sharlach M."/>
            <person name="Behlau F."/>
            <person name="Dow J.M."/>
            <person name="Momol M.T."/>
            <person name="White F.F."/>
            <person name="Preston J.F."/>
            <person name="Vinatzer B.A."/>
            <person name="Koebnik R."/>
            <person name="Setubal J.C."/>
            <person name="Norman D.J."/>
            <person name="Staskawicz B.J."/>
            <person name="Jones J.B."/>
        </authorList>
    </citation>
    <scope>NUCLEOTIDE SEQUENCE [LARGE SCALE GENOMIC DNA]</scope>
    <source>
        <strain evidence="1 2">ATCC 35937</strain>
    </source>
</reference>
<proteinExistence type="predicted"/>
<sequence>MQRDIELVDRHDPVGIVETFFTQELRLCRRPEWRLFQTYVARQRRVLGDEGANTGFIGRQAKLGEQFGERVDRLFHGESFVSVDD</sequence>
<organism evidence="1 2">
    <name type="scientific">Xanthomonas vesicatoria ATCC 35937</name>
    <dbReference type="NCBI Taxonomy" id="925775"/>
    <lineage>
        <taxon>Bacteria</taxon>
        <taxon>Pseudomonadati</taxon>
        <taxon>Pseudomonadota</taxon>
        <taxon>Gammaproteobacteria</taxon>
        <taxon>Lysobacterales</taxon>
        <taxon>Lysobacteraceae</taxon>
        <taxon>Xanthomonas</taxon>
    </lineage>
</organism>
<protein>
    <submittedName>
        <fullName evidence="1">Uncharacterized protein</fullName>
    </submittedName>
</protein>
<evidence type="ECO:0000313" key="1">
    <source>
        <dbReference type="EMBL" id="EGD07362.1"/>
    </source>
</evidence>
<evidence type="ECO:0000313" key="2">
    <source>
        <dbReference type="Proteomes" id="UP000003299"/>
    </source>
</evidence>